<dbReference type="PANTHER" id="PTHR46122">
    <property type="entry name" value="GALACTOSE OXIDASE/KELCH REPEAT PROTEIN-RELATED"/>
    <property type="match status" value="1"/>
</dbReference>
<evidence type="ECO:0000256" key="2">
    <source>
        <dbReference type="ARBA" id="ARBA00022737"/>
    </source>
</evidence>
<dbReference type="PANTHER" id="PTHR46122:SF13">
    <property type="entry name" value="F-BOX_KELCH-REPEAT PROTEIN SKIP11-LIKE"/>
    <property type="match status" value="1"/>
</dbReference>
<dbReference type="EnsemblPlants" id="Solyc02g021800.1.1">
    <property type="protein sequence ID" value="Solyc02g021800.1.1.1"/>
    <property type="gene ID" value="Solyc02g021800.1"/>
</dbReference>
<reference evidence="3" key="2">
    <citation type="submission" date="2019-01" db="UniProtKB">
        <authorList>
            <consortium name="EnsemblPlants"/>
        </authorList>
    </citation>
    <scope>IDENTIFICATION</scope>
    <source>
        <strain evidence="3">cv. Heinz 1706</strain>
    </source>
</reference>
<dbReference type="Proteomes" id="UP000004994">
    <property type="component" value="Chromosome 2"/>
</dbReference>
<keyword evidence="1" id="KW-0880">Kelch repeat</keyword>
<evidence type="ECO:0000313" key="3">
    <source>
        <dbReference type="EnsemblPlants" id="Solyc02g021800.1.1.1"/>
    </source>
</evidence>
<dbReference type="InterPro" id="IPR052439">
    <property type="entry name" value="F-box/Kelch-repeat"/>
</dbReference>
<evidence type="ECO:0000256" key="1">
    <source>
        <dbReference type="ARBA" id="ARBA00022441"/>
    </source>
</evidence>
<proteinExistence type="predicted"/>
<keyword evidence="4" id="KW-1185">Reference proteome</keyword>
<dbReference type="STRING" id="4081.A0A3Q7EWI5"/>
<name>A0A3Q7EWI5_SOLLC</name>
<reference evidence="3" key="1">
    <citation type="journal article" date="2012" name="Nature">
        <title>The tomato genome sequence provides insights into fleshy fruit evolution.</title>
        <authorList>
            <consortium name="Tomato Genome Consortium"/>
        </authorList>
    </citation>
    <scope>NUCLEOTIDE SEQUENCE [LARGE SCALE GENOMIC DNA]</scope>
    <source>
        <strain evidence="3">cv. Heinz 1706</strain>
    </source>
</reference>
<dbReference type="InParanoid" id="A0A3Q7EWI5"/>
<evidence type="ECO:0000313" key="4">
    <source>
        <dbReference type="Proteomes" id="UP000004994"/>
    </source>
</evidence>
<keyword evidence="2" id="KW-0677">Repeat</keyword>
<dbReference type="PaxDb" id="4081-Solyc02g021800.1.1"/>
<dbReference type="AlphaFoldDB" id="A0A3Q7EWI5"/>
<protein>
    <submittedName>
        <fullName evidence="3">Uncharacterized protein</fullName>
    </submittedName>
</protein>
<organism evidence="3">
    <name type="scientific">Solanum lycopersicum</name>
    <name type="common">Tomato</name>
    <name type="synonym">Lycopersicon esculentum</name>
    <dbReference type="NCBI Taxonomy" id="4081"/>
    <lineage>
        <taxon>Eukaryota</taxon>
        <taxon>Viridiplantae</taxon>
        <taxon>Streptophyta</taxon>
        <taxon>Embryophyta</taxon>
        <taxon>Tracheophyta</taxon>
        <taxon>Spermatophyta</taxon>
        <taxon>Magnoliopsida</taxon>
        <taxon>eudicotyledons</taxon>
        <taxon>Gunneridae</taxon>
        <taxon>Pentapetalae</taxon>
        <taxon>asterids</taxon>
        <taxon>lamiids</taxon>
        <taxon>Solanales</taxon>
        <taxon>Solanaceae</taxon>
        <taxon>Solanoideae</taxon>
        <taxon>Solaneae</taxon>
        <taxon>Solanum</taxon>
        <taxon>Solanum subgen. Lycopersicon</taxon>
    </lineage>
</organism>
<dbReference type="Gramene" id="Solyc02g021800.1.1">
    <property type="protein sequence ID" value="Solyc02g021800.1.1.1"/>
    <property type="gene ID" value="Solyc02g021800.1"/>
</dbReference>
<accession>A0A3Q7EWI5</accession>
<sequence length="87" mass="10259">MNDLFSLARSFLATSIELIVFGKKIMLYFIHRYSLLTNMWSYGMRIKAQRYLFGFARLREIVILVVGYDTQGNILSSAKHYQLEEEK</sequence>